<accession>A0A9J5YDE2</accession>
<dbReference type="EMBL" id="JACXVP010000006">
    <property type="protein sequence ID" value="KAG5598226.1"/>
    <property type="molecule type" value="Genomic_DNA"/>
</dbReference>
<dbReference type="OrthoDB" id="1740065at2759"/>
<feature type="region of interest" description="Disordered" evidence="1">
    <location>
        <begin position="1"/>
        <end position="30"/>
    </location>
</feature>
<evidence type="ECO:0000313" key="2">
    <source>
        <dbReference type="EMBL" id="KAG5598226.1"/>
    </source>
</evidence>
<organism evidence="2 3">
    <name type="scientific">Solanum commersonii</name>
    <name type="common">Commerson's wild potato</name>
    <name type="synonym">Commerson's nightshade</name>
    <dbReference type="NCBI Taxonomy" id="4109"/>
    <lineage>
        <taxon>Eukaryota</taxon>
        <taxon>Viridiplantae</taxon>
        <taxon>Streptophyta</taxon>
        <taxon>Embryophyta</taxon>
        <taxon>Tracheophyta</taxon>
        <taxon>Spermatophyta</taxon>
        <taxon>Magnoliopsida</taxon>
        <taxon>eudicotyledons</taxon>
        <taxon>Gunneridae</taxon>
        <taxon>Pentapetalae</taxon>
        <taxon>asterids</taxon>
        <taxon>lamiids</taxon>
        <taxon>Solanales</taxon>
        <taxon>Solanaceae</taxon>
        <taxon>Solanoideae</taxon>
        <taxon>Solaneae</taxon>
        <taxon>Solanum</taxon>
    </lineage>
</organism>
<evidence type="ECO:0000313" key="3">
    <source>
        <dbReference type="Proteomes" id="UP000824120"/>
    </source>
</evidence>
<feature type="compositionally biased region" description="Polar residues" evidence="1">
    <location>
        <begin position="19"/>
        <end position="30"/>
    </location>
</feature>
<sequence>MENDNKSNIWGVPRIELGTSRTQSENHTTRPNAQHVLLDTQVIIYEGHSPDALYNDLMKLGAFRESNSGPLAPKARIIPLDQTPTLALQL</sequence>
<protein>
    <submittedName>
        <fullName evidence="2">Uncharacterized protein</fullName>
    </submittedName>
</protein>
<evidence type="ECO:0000256" key="1">
    <source>
        <dbReference type="SAM" id="MobiDB-lite"/>
    </source>
</evidence>
<dbReference type="AlphaFoldDB" id="A0A9J5YDE2"/>
<comment type="caution">
    <text evidence="2">The sequence shown here is derived from an EMBL/GenBank/DDBJ whole genome shotgun (WGS) entry which is preliminary data.</text>
</comment>
<keyword evidence="3" id="KW-1185">Reference proteome</keyword>
<gene>
    <name evidence="2" type="ORF">H5410_029596</name>
</gene>
<reference evidence="2 3" key="1">
    <citation type="submission" date="2020-09" db="EMBL/GenBank/DDBJ databases">
        <title>De no assembly of potato wild relative species, Solanum commersonii.</title>
        <authorList>
            <person name="Cho K."/>
        </authorList>
    </citation>
    <scope>NUCLEOTIDE SEQUENCE [LARGE SCALE GENOMIC DNA]</scope>
    <source>
        <strain evidence="2">LZ3.2</strain>
        <tissue evidence="2">Leaf</tissue>
    </source>
</reference>
<name>A0A9J5YDE2_SOLCO</name>
<proteinExistence type="predicted"/>
<dbReference type="Proteomes" id="UP000824120">
    <property type="component" value="Chromosome 6"/>
</dbReference>